<dbReference type="InterPro" id="IPR058058">
    <property type="entry name" value="CBU_0592-like"/>
</dbReference>
<organism evidence="3 4">
    <name type="scientific">Psychromarinibacter halotolerans</name>
    <dbReference type="NCBI Taxonomy" id="1775175"/>
    <lineage>
        <taxon>Bacteria</taxon>
        <taxon>Pseudomonadati</taxon>
        <taxon>Pseudomonadota</taxon>
        <taxon>Alphaproteobacteria</taxon>
        <taxon>Rhodobacterales</taxon>
        <taxon>Paracoccaceae</taxon>
        <taxon>Psychromarinibacter</taxon>
    </lineage>
</organism>
<accession>A0ABV7GYY4</accession>
<dbReference type="NCBIfam" id="NF047864">
    <property type="entry name" value="CBU_0592_membra"/>
    <property type="match status" value="1"/>
</dbReference>
<feature type="transmembrane region" description="Helical" evidence="1">
    <location>
        <begin position="12"/>
        <end position="31"/>
    </location>
</feature>
<keyword evidence="1" id="KW-1133">Transmembrane helix</keyword>
<feature type="domain" description="CBU-0592-like" evidence="2">
    <location>
        <begin position="11"/>
        <end position="83"/>
    </location>
</feature>
<protein>
    <recommendedName>
        <fullName evidence="2">CBU-0592-like domain-containing protein</fullName>
    </recommendedName>
</protein>
<evidence type="ECO:0000259" key="2">
    <source>
        <dbReference type="Pfam" id="PF26604"/>
    </source>
</evidence>
<name>A0ABV7GYY4_9RHOB</name>
<dbReference type="Pfam" id="PF26604">
    <property type="entry name" value="CBU_0592"/>
    <property type="match status" value="1"/>
</dbReference>
<evidence type="ECO:0000313" key="4">
    <source>
        <dbReference type="Proteomes" id="UP001595632"/>
    </source>
</evidence>
<proteinExistence type="predicted"/>
<sequence>MPFPVPPLLVEVIGLVGFFVYVINYILLSVHRIDSHDWRHFALNFLAAALVLIGLSNSFNLASALTQVFWMAISVLAMHARLRPRHGAAPTETDTALMDATAMPVAVPVQDEDPEQKPLILY</sequence>
<keyword evidence="4" id="KW-1185">Reference proteome</keyword>
<gene>
    <name evidence="3" type="ORF">ACFOGP_22050</name>
</gene>
<evidence type="ECO:0000313" key="3">
    <source>
        <dbReference type="EMBL" id="MFC3145419.1"/>
    </source>
</evidence>
<feature type="transmembrane region" description="Helical" evidence="1">
    <location>
        <begin position="38"/>
        <end position="55"/>
    </location>
</feature>
<dbReference type="Proteomes" id="UP001595632">
    <property type="component" value="Unassembled WGS sequence"/>
</dbReference>
<evidence type="ECO:0000256" key="1">
    <source>
        <dbReference type="SAM" id="Phobius"/>
    </source>
</evidence>
<keyword evidence="1" id="KW-0472">Membrane</keyword>
<keyword evidence="1" id="KW-0812">Transmembrane</keyword>
<comment type="caution">
    <text evidence="3">The sequence shown here is derived from an EMBL/GenBank/DDBJ whole genome shotgun (WGS) entry which is preliminary data.</text>
</comment>
<dbReference type="EMBL" id="JBHRTB010000010">
    <property type="protein sequence ID" value="MFC3145419.1"/>
    <property type="molecule type" value="Genomic_DNA"/>
</dbReference>
<reference evidence="4" key="1">
    <citation type="journal article" date="2019" name="Int. J. Syst. Evol. Microbiol.">
        <title>The Global Catalogue of Microorganisms (GCM) 10K type strain sequencing project: providing services to taxonomists for standard genome sequencing and annotation.</title>
        <authorList>
            <consortium name="The Broad Institute Genomics Platform"/>
            <consortium name="The Broad Institute Genome Sequencing Center for Infectious Disease"/>
            <person name="Wu L."/>
            <person name="Ma J."/>
        </authorList>
    </citation>
    <scope>NUCLEOTIDE SEQUENCE [LARGE SCALE GENOMIC DNA]</scope>
    <source>
        <strain evidence="4">KCTC 52366</strain>
    </source>
</reference>
<dbReference type="RefSeq" id="WP_275632378.1">
    <property type="nucleotide sequence ID" value="NZ_JARGYD010000003.1"/>
</dbReference>